<dbReference type="InterPro" id="IPR013785">
    <property type="entry name" value="Aldolase_TIM"/>
</dbReference>
<name>A0AAE0NFI5_9PEZI</name>
<accession>A0AAE0NFI5</accession>
<dbReference type="EC" id="3.2.1.22" evidence="2"/>
<comment type="caution">
    <text evidence="5">The sequence shown here is derived from an EMBL/GenBank/DDBJ whole genome shotgun (WGS) entry which is preliminary data.</text>
</comment>
<dbReference type="Proteomes" id="UP001287356">
    <property type="component" value="Unassembled WGS sequence"/>
</dbReference>
<evidence type="ECO:0000256" key="3">
    <source>
        <dbReference type="SAM" id="SignalP"/>
    </source>
</evidence>
<evidence type="ECO:0000256" key="2">
    <source>
        <dbReference type="ARBA" id="ARBA00012755"/>
    </source>
</evidence>
<keyword evidence="5" id="KW-0378">Hydrolase</keyword>
<dbReference type="SUPFAM" id="SSF51445">
    <property type="entry name" value="(Trans)glycosidases"/>
    <property type="match status" value="1"/>
</dbReference>
<gene>
    <name evidence="5" type="ORF">B0T24DRAFT_521231</name>
</gene>
<evidence type="ECO:0000259" key="4">
    <source>
        <dbReference type="Pfam" id="PF03537"/>
    </source>
</evidence>
<keyword evidence="6" id="KW-1185">Reference proteome</keyword>
<evidence type="ECO:0000313" key="6">
    <source>
        <dbReference type="Proteomes" id="UP001287356"/>
    </source>
</evidence>
<dbReference type="PANTHER" id="PTHR35273">
    <property type="entry name" value="ALPHA-1,4 POLYGALACTOSAMINIDASE, PUTATIVE (AFU_ORTHOLOGUE AFUA_3G07890)-RELATED"/>
    <property type="match status" value="1"/>
</dbReference>
<comment type="catalytic activity">
    <reaction evidence="1">
        <text>Hydrolysis of terminal, non-reducing alpha-D-galactose residues in alpha-D-galactosides, including galactose oligosaccharides, galactomannans and galactolipids.</text>
        <dbReference type="EC" id="3.2.1.22"/>
    </reaction>
</comment>
<dbReference type="InterPro" id="IPR017853">
    <property type="entry name" value="GH"/>
</dbReference>
<reference evidence="5" key="1">
    <citation type="journal article" date="2023" name="Mol. Phylogenet. Evol.">
        <title>Genome-scale phylogeny and comparative genomics of the fungal order Sordariales.</title>
        <authorList>
            <person name="Hensen N."/>
            <person name="Bonometti L."/>
            <person name="Westerberg I."/>
            <person name="Brannstrom I.O."/>
            <person name="Guillou S."/>
            <person name="Cros-Aarteil S."/>
            <person name="Calhoun S."/>
            <person name="Haridas S."/>
            <person name="Kuo A."/>
            <person name="Mondo S."/>
            <person name="Pangilinan J."/>
            <person name="Riley R."/>
            <person name="LaButti K."/>
            <person name="Andreopoulos B."/>
            <person name="Lipzen A."/>
            <person name="Chen C."/>
            <person name="Yan M."/>
            <person name="Daum C."/>
            <person name="Ng V."/>
            <person name="Clum A."/>
            <person name="Steindorff A."/>
            <person name="Ohm R.A."/>
            <person name="Martin F."/>
            <person name="Silar P."/>
            <person name="Natvig D.O."/>
            <person name="Lalanne C."/>
            <person name="Gautier V."/>
            <person name="Ament-Velasquez S.L."/>
            <person name="Kruys A."/>
            <person name="Hutchinson M.I."/>
            <person name="Powell A.J."/>
            <person name="Barry K."/>
            <person name="Miller A.N."/>
            <person name="Grigoriev I.V."/>
            <person name="Debuchy R."/>
            <person name="Gladieux P."/>
            <person name="Hiltunen Thoren M."/>
            <person name="Johannesson H."/>
        </authorList>
    </citation>
    <scope>NUCLEOTIDE SEQUENCE</scope>
    <source>
        <strain evidence="5">CBS 958.72</strain>
    </source>
</reference>
<dbReference type="InterPro" id="IPR004352">
    <property type="entry name" value="GH114_TIM-barrel"/>
</dbReference>
<organism evidence="5 6">
    <name type="scientific">Lasiosphaeria ovina</name>
    <dbReference type="NCBI Taxonomy" id="92902"/>
    <lineage>
        <taxon>Eukaryota</taxon>
        <taxon>Fungi</taxon>
        <taxon>Dikarya</taxon>
        <taxon>Ascomycota</taxon>
        <taxon>Pezizomycotina</taxon>
        <taxon>Sordariomycetes</taxon>
        <taxon>Sordariomycetidae</taxon>
        <taxon>Sordariales</taxon>
        <taxon>Lasiosphaeriaceae</taxon>
        <taxon>Lasiosphaeria</taxon>
    </lineage>
</organism>
<dbReference type="EMBL" id="JAULSN010000002">
    <property type="protein sequence ID" value="KAK3380596.1"/>
    <property type="molecule type" value="Genomic_DNA"/>
</dbReference>
<keyword evidence="3" id="KW-0732">Signal</keyword>
<reference evidence="5" key="2">
    <citation type="submission" date="2023-06" db="EMBL/GenBank/DDBJ databases">
        <authorList>
            <consortium name="Lawrence Berkeley National Laboratory"/>
            <person name="Haridas S."/>
            <person name="Hensen N."/>
            <person name="Bonometti L."/>
            <person name="Westerberg I."/>
            <person name="Brannstrom I.O."/>
            <person name="Guillou S."/>
            <person name="Cros-Aarteil S."/>
            <person name="Calhoun S."/>
            <person name="Kuo A."/>
            <person name="Mondo S."/>
            <person name="Pangilinan J."/>
            <person name="Riley R."/>
            <person name="Labutti K."/>
            <person name="Andreopoulos B."/>
            <person name="Lipzen A."/>
            <person name="Chen C."/>
            <person name="Yanf M."/>
            <person name="Daum C."/>
            <person name="Ng V."/>
            <person name="Clum A."/>
            <person name="Steindorff A."/>
            <person name="Ohm R."/>
            <person name="Martin F."/>
            <person name="Silar P."/>
            <person name="Natvig D."/>
            <person name="Lalanne C."/>
            <person name="Gautier V."/>
            <person name="Ament-Velasquez S.L."/>
            <person name="Kruys A."/>
            <person name="Hutchinson M.I."/>
            <person name="Powell A.J."/>
            <person name="Barry K."/>
            <person name="Miller A.N."/>
            <person name="Grigoriev I.V."/>
            <person name="Debuchy R."/>
            <person name="Gladieux P."/>
            <person name="Thoren M.H."/>
            <person name="Johannesson H."/>
        </authorList>
    </citation>
    <scope>NUCLEOTIDE SEQUENCE</scope>
    <source>
        <strain evidence="5">CBS 958.72</strain>
    </source>
</reference>
<proteinExistence type="predicted"/>
<dbReference type="AlphaFoldDB" id="A0AAE0NFI5"/>
<evidence type="ECO:0000313" key="5">
    <source>
        <dbReference type="EMBL" id="KAK3380596.1"/>
    </source>
</evidence>
<dbReference type="Pfam" id="PF03537">
    <property type="entry name" value="Glyco_hydro_114"/>
    <property type="match status" value="1"/>
</dbReference>
<feature type="chain" id="PRO_5042285334" description="alpha-galactosidase" evidence="3">
    <location>
        <begin position="25"/>
        <end position="364"/>
    </location>
</feature>
<dbReference type="GO" id="GO:0004557">
    <property type="term" value="F:alpha-galactosidase activity"/>
    <property type="evidence" value="ECO:0007669"/>
    <property type="project" value="UniProtKB-EC"/>
</dbReference>
<evidence type="ECO:0000256" key="1">
    <source>
        <dbReference type="ARBA" id="ARBA00001255"/>
    </source>
</evidence>
<dbReference type="Gene3D" id="3.20.20.70">
    <property type="entry name" value="Aldolase class I"/>
    <property type="match status" value="1"/>
</dbReference>
<protein>
    <recommendedName>
        <fullName evidence="2">alpha-galactosidase</fullName>
        <ecNumber evidence="2">3.2.1.22</ecNumber>
    </recommendedName>
</protein>
<dbReference type="PANTHER" id="PTHR35273:SF2">
    <property type="entry name" value="ALPHA-GALACTOSIDASE"/>
    <property type="match status" value="1"/>
</dbReference>
<feature type="domain" description="Glycoside-hydrolase family GH114 TIM-barrel" evidence="4">
    <location>
        <begin position="46"/>
        <end position="279"/>
    </location>
</feature>
<feature type="signal peptide" evidence="3">
    <location>
        <begin position="1"/>
        <end position="24"/>
    </location>
</feature>
<sequence length="364" mass="39159">MAFETKRLVWIAALLGALFPRAEADCLAPNKTQTISVLPNFTPGVKWQIEIQHTIDVTKPLVPKDALVWDIDLYHVQRHPEIISYLRSNIKDVVILCYVNAGLAQTSDCDFETVWQSPAYKGLLGGTYPDQNYQGEFWVDIRNRTARDLIKERITLAQRLGCDGVDPDNIDAFEQKVNGQDVTGWNLTAADYVPFVHELAAHAHSLTTARGHTLLIGQKNAPTILASISAALDFAVLEDCADAAHAPHSRPFCAAFAGAYARAGKPVFSIAYTPSLGGSDTSAVWGKGRCLAAGASAAEFAAEAEAEAGDAWLGKLSSVLKLLGGDVELNGCTQYCGEGPGRDVVDTAVNGQLDMDVCKPVEGM</sequence>